<dbReference type="Pfam" id="PF16158">
    <property type="entry name" value="N_BRCA1_IG"/>
    <property type="match status" value="1"/>
</dbReference>
<dbReference type="PROSITE" id="PS51745">
    <property type="entry name" value="PB1"/>
    <property type="match status" value="1"/>
</dbReference>
<accession>A0A8T2QLH5</accession>
<proteinExistence type="predicted"/>
<dbReference type="Gene3D" id="3.10.20.90">
    <property type="entry name" value="Phosphatidylinositol 3-kinase Catalytic Subunit, Chain A, domain 1"/>
    <property type="match status" value="1"/>
</dbReference>
<comment type="caution">
    <text evidence="2">The sequence shown here is derived from an EMBL/GenBank/DDBJ whole genome shotgun (WGS) entry which is preliminary data.</text>
</comment>
<dbReference type="InterPro" id="IPR013783">
    <property type="entry name" value="Ig-like_fold"/>
</dbReference>
<dbReference type="InterPro" id="IPR000270">
    <property type="entry name" value="PB1_dom"/>
</dbReference>
<dbReference type="PANTHER" id="PTHR20930:SF0">
    <property type="entry name" value="PROTEIN ILRUN"/>
    <property type="match status" value="1"/>
</dbReference>
<evidence type="ECO:0000259" key="1">
    <source>
        <dbReference type="PROSITE" id="PS51745"/>
    </source>
</evidence>
<dbReference type="InterPro" id="IPR032350">
    <property type="entry name" value="Nbr1_FW"/>
</dbReference>
<dbReference type="OMA" id="EYIKIAH"/>
<sequence>MRRYGLARNHLNQEPRQAMIASDASMAFVIKVKFQDSLRRLTVEKQQDGILDLTFSNLIGRIRNMFRISQDERIVLTYVDQDSDLVTIGDDHDLYDACVIQKINPLRIQVNVINTRIHDLGQTMDKFSSATISKSYPYLVPGSRSHFTDLLVKDVNSFSGNLCRMETLPPEVQHGGDSFRPSVQRPSEACSLDRFSKRALRSSYRKQDCDACCNSFTEGSPSQWSDQIFSMCRHDHRMAKGGWRKSNIGKLDARFVQDVTIFEGTELSPGTRFTKIWRMRNIGNLPWPPATQIVYAGGDPLGTKLSASVELPEGGLPCEEEVNIAVDFVAPVSLGRYVSHWRLRAPSGQKFGQKVWVLIVVVPRGPCNEEPLAANTGRSIQEPET</sequence>
<dbReference type="PANTHER" id="PTHR20930">
    <property type="entry name" value="OVARIAN CARCINOMA ANTIGEN CA125-RELATED"/>
    <property type="match status" value="1"/>
</dbReference>
<protein>
    <recommendedName>
        <fullName evidence="1">PB1 domain-containing protein</fullName>
    </recommendedName>
</protein>
<keyword evidence="3" id="KW-1185">Reference proteome</keyword>
<dbReference type="AlphaFoldDB" id="A0A8T2QLH5"/>
<dbReference type="Gene3D" id="2.60.40.10">
    <property type="entry name" value="Immunoglobulins"/>
    <property type="match status" value="1"/>
</dbReference>
<dbReference type="EMBL" id="CM035439">
    <property type="protein sequence ID" value="KAH7284420.1"/>
    <property type="molecule type" value="Genomic_DNA"/>
</dbReference>
<reference evidence="2" key="1">
    <citation type="submission" date="2021-08" db="EMBL/GenBank/DDBJ databases">
        <title>WGS assembly of Ceratopteris richardii.</title>
        <authorList>
            <person name="Marchant D.B."/>
            <person name="Chen G."/>
            <person name="Jenkins J."/>
            <person name="Shu S."/>
            <person name="Leebens-Mack J."/>
            <person name="Grimwood J."/>
            <person name="Schmutz J."/>
            <person name="Soltis P."/>
            <person name="Soltis D."/>
            <person name="Chen Z.-H."/>
        </authorList>
    </citation>
    <scope>NUCLEOTIDE SEQUENCE</scope>
    <source>
        <strain evidence="2">Whitten #5841</strain>
        <tissue evidence="2">Leaf</tissue>
    </source>
</reference>
<dbReference type="OrthoDB" id="661148at2759"/>
<evidence type="ECO:0000313" key="2">
    <source>
        <dbReference type="EMBL" id="KAH7284420.1"/>
    </source>
</evidence>
<dbReference type="SMART" id="SM00666">
    <property type="entry name" value="PB1"/>
    <property type="match status" value="1"/>
</dbReference>
<gene>
    <name evidence="2" type="ORF">KP509_34G053800</name>
</gene>
<dbReference type="Proteomes" id="UP000825935">
    <property type="component" value="Chromosome 34"/>
</dbReference>
<dbReference type="SUPFAM" id="SSF54277">
    <property type="entry name" value="CAD &amp; PB1 domains"/>
    <property type="match status" value="1"/>
</dbReference>
<name>A0A8T2QLH5_CERRI</name>
<feature type="domain" description="PB1" evidence="1">
    <location>
        <begin position="27"/>
        <end position="113"/>
    </location>
</feature>
<dbReference type="InterPro" id="IPR053793">
    <property type="entry name" value="PB1-like"/>
</dbReference>
<evidence type="ECO:0000313" key="3">
    <source>
        <dbReference type="Proteomes" id="UP000825935"/>
    </source>
</evidence>
<organism evidence="2 3">
    <name type="scientific">Ceratopteris richardii</name>
    <name type="common">Triangle waterfern</name>
    <dbReference type="NCBI Taxonomy" id="49495"/>
    <lineage>
        <taxon>Eukaryota</taxon>
        <taxon>Viridiplantae</taxon>
        <taxon>Streptophyta</taxon>
        <taxon>Embryophyta</taxon>
        <taxon>Tracheophyta</taxon>
        <taxon>Polypodiopsida</taxon>
        <taxon>Polypodiidae</taxon>
        <taxon>Polypodiales</taxon>
        <taxon>Pteridineae</taxon>
        <taxon>Pteridaceae</taxon>
        <taxon>Parkerioideae</taxon>
        <taxon>Ceratopteris</taxon>
    </lineage>
</organism>
<dbReference type="Pfam" id="PF00564">
    <property type="entry name" value="PB1"/>
    <property type="match status" value="1"/>
</dbReference>
<dbReference type="CDD" id="cd14947">
    <property type="entry name" value="NBR1_like"/>
    <property type="match status" value="1"/>
</dbReference>